<dbReference type="InterPro" id="IPR020843">
    <property type="entry name" value="ER"/>
</dbReference>
<dbReference type="InterPro" id="IPR036291">
    <property type="entry name" value="NAD(P)-bd_dom_sf"/>
</dbReference>
<feature type="transmembrane region" description="Helical" evidence="1">
    <location>
        <begin position="168"/>
        <end position="195"/>
    </location>
</feature>
<dbReference type="CDD" id="cd08276">
    <property type="entry name" value="MDR7"/>
    <property type="match status" value="1"/>
</dbReference>
<accession>A0A1Y2G212</accession>
<comment type="caution">
    <text evidence="3">The sequence shown here is derived from an EMBL/GenBank/DDBJ whole genome shotgun (WGS) entry which is preliminary data.</text>
</comment>
<dbReference type="FunFam" id="3.40.50.720:FF:000481">
    <property type="entry name" value="Alcohol dehydrogenase, variant"/>
    <property type="match status" value="1"/>
</dbReference>
<dbReference type="GeneID" id="33568034"/>
<reference evidence="3 4" key="1">
    <citation type="submission" date="2016-07" db="EMBL/GenBank/DDBJ databases">
        <title>Pervasive Adenine N6-methylation of Active Genes in Fungi.</title>
        <authorList>
            <consortium name="DOE Joint Genome Institute"/>
            <person name="Mondo S.J."/>
            <person name="Dannebaum R.O."/>
            <person name="Kuo R.C."/>
            <person name="Labutti K."/>
            <person name="Haridas S."/>
            <person name="Kuo A."/>
            <person name="Salamov A."/>
            <person name="Ahrendt S.R."/>
            <person name="Lipzen A."/>
            <person name="Sullivan W."/>
            <person name="Andreopoulos W.B."/>
            <person name="Clum A."/>
            <person name="Lindquist E."/>
            <person name="Daum C."/>
            <person name="Ramamoorthy G.K."/>
            <person name="Gryganskyi A."/>
            <person name="Culley D."/>
            <person name="Magnuson J.K."/>
            <person name="James T.Y."/>
            <person name="O'Malley M.A."/>
            <person name="Stajich J.E."/>
            <person name="Spatafora J.W."/>
            <person name="Visel A."/>
            <person name="Grigoriev I.V."/>
        </authorList>
    </citation>
    <scope>NUCLEOTIDE SEQUENCE [LARGE SCALE GENOMIC DNA]</scope>
    <source>
        <strain evidence="3 4">NRRL 3116</strain>
    </source>
</reference>
<evidence type="ECO:0000259" key="2">
    <source>
        <dbReference type="SMART" id="SM00829"/>
    </source>
</evidence>
<gene>
    <name evidence="3" type="ORF">BCR41DRAFT_365918</name>
</gene>
<dbReference type="GO" id="GO:0016491">
    <property type="term" value="F:oxidoreductase activity"/>
    <property type="evidence" value="ECO:0007669"/>
    <property type="project" value="InterPro"/>
</dbReference>
<feature type="domain" description="Enoyl reductase (ER)" evidence="2">
    <location>
        <begin position="11"/>
        <end position="339"/>
    </location>
</feature>
<dbReference type="SMART" id="SM00829">
    <property type="entry name" value="PKS_ER"/>
    <property type="match status" value="1"/>
</dbReference>
<dbReference type="InterPro" id="IPR013149">
    <property type="entry name" value="ADH-like_C"/>
</dbReference>
<keyword evidence="1" id="KW-1133">Transmembrane helix</keyword>
<keyword evidence="4" id="KW-1185">Reference proteome</keyword>
<dbReference type="SUPFAM" id="SSF50129">
    <property type="entry name" value="GroES-like"/>
    <property type="match status" value="1"/>
</dbReference>
<dbReference type="SUPFAM" id="SSF51735">
    <property type="entry name" value="NAD(P)-binding Rossmann-fold domains"/>
    <property type="match status" value="1"/>
</dbReference>
<dbReference type="EMBL" id="MCFF01000105">
    <property type="protein sequence ID" value="ORY90055.1"/>
    <property type="molecule type" value="Genomic_DNA"/>
</dbReference>
<organism evidence="3 4">
    <name type="scientific">Lobosporangium transversale</name>
    <dbReference type="NCBI Taxonomy" id="64571"/>
    <lineage>
        <taxon>Eukaryota</taxon>
        <taxon>Fungi</taxon>
        <taxon>Fungi incertae sedis</taxon>
        <taxon>Mucoromycota</taxon>
        <taxon>Mortierellomycotina</taxon>
        <taxon>Mortierellomycetes</taxon>
        <taxon>Mortierellales</taxon>
        <taxon>Mortierellaceae</taxon>
        <taxon>Lobosporangium</taxon>
    </lineage>
</organism>
<dbReference type="Proteomes" id="UP000193648">
    <property type="component" value="Unassembled WGS sequence"/>
</dbReference>
<dbReference type="InterPro" id="IPR052711">
    <property type="entry name" value="Zinc_ADH-like"/>
</dbReference>
<name>A0A1Y2G212_9FUNG</name>
<protein>
    <recommendedName>
        <fullName evidence="2">Enoyl reductase (ER) domain-containing protein</fullName>
    </recommendedName>
</protein>
<dbReference type="Gene3D" id="3.40.50.720">
    <property type="entry name" value="NAD(P)-binding Rossmann-like Domain"/>
    <property type="match status" value="1"/>
</dbReference>
<dbReference type="Pfam" id="PF08240">
    <property type="entry name" value="ADH_N"/>
    <property type="match status" value="1"/>
</dbReference>
<evidence type="ECO:0000256" key="1">
    <source>
        <dbReference type="SAM" id="Phobius"/>
    </source>
</evidence>
<keyword evidence="1" id="KW-0812">Transmembrane</keyword>
<dbReference type="AlphaFoldDB" id="A0A1Y2G212"/>
<sequence>MKALIIEKSDAQPTYHLAKVVDIPKPETLENNQALLEINAVSLNHRELWIRKGQYPGIVFGSVMGADCVGKVADIKGSSPKNLQIGDRVVVMPSVGWDKDPRGPEEAYYILGGSHAGGVFSEYFVADQENIFKAPDHLSDEEAAALPLAGLTAFRAVFTKGQVAQDQIVLITGIGGGVALQALMFAIAIGAKVFVTSSSDEKIAKAVRLGAAGGVNYKDPKWGQALLNLTGGVLFDAVIDGAGGDGPKTFTRILRLGGIIVSYGMTVKPQVDYTMAAVLRNIEIRGSTMGSRLEFQQMLEFVSKHKLRPIVSQVWRGLELSEHAFEAMKTGSQFGKLVVSVKNPSRL</sequence>
<evidence type="ECO:0000313" key="4">
    <source>
        <dbReference type="Proteomes" id="UP000193648"/>
    </source>
</evidence>
<proteinExistence type="predicted"/>
<dbReference type="Pfam" id="PF00107">
    <property type="entry name" value="ADH_zinc_N"/>
    <property type="match status" value="1"/>
</dbReference>
<dbReference type="InterPro" id="IPR011032">
    <property type="entry name" value="GroES-like_sf"/>
</dbReference>
<dbReference type="STRING" id="64571.A0A1Y2G212"/>
<evidence type="ECO:0000313" key="3">
    <source>
        <dbReference type="EMBL" id="ORY90055.1"/>
    </source>
</evidence>
<dbReference type="OrthoDB" id="449487at2759"/>
<dbReference type="RefSeq" id="XP_021875091.1">
    <property type="nucleotide sequence ID" value="XM_022026191.1"/>
</dbReference>
<dbReference type="InParanoid" id="A0A1Y2G212"/>
<dbReference type="InterPro" id="IPR013154">
    <property type="entry name" value="ADH-like_N"/>
</dbReference>
<keyword evidence="1" id="KW-0472">Membrane</keyword>
<dbReference type="Gene3D" id="3.90.180.10">
    <property type="entry name" value="Medium-chain alcohol dehydrogenases, catalytic domain"/>
    <property type="match status" value="1"/>
</dbReference>
<dbReference type="PANTHER" id="PTHR45033">
    <property type="match status" value="1"/>
</dbReference>
<dbReference type="PANTHER" id="PTHR45033:SF3">
    <property type="entry name" value="DEHYDROGENASE, PUTATIVE (AFU_ORTHOLOGUE AFUA_2G13270)-RELATED"/>
    <property type="match status" value="1"/>
</dbReference>